<sequence length="381" mass="42166">MALDDRGPQLAAVTLFFLGLAALTVTLRCFVRLFILKVFQVEDWLAVASMVNKPTLPLEGGGQLFMELGANRDKASFVAYTAIVMHTISYGAGKHLAAVPVEHIPLALKSRWAAELVYVVTSMLAKFTVGLFLLRISPQAWQRTVICATLLVCLAYHVFYAFMAAFQCQPVSFFWLKHVPGAVGRCWSDELVIGCTYAAAAVNAVADWILGLLPIALVQNLGLSKRSQVLVSCTLALGSIASSATIVRIPYIWQLTQPGDFMYEFTDLAIWSTTEIGLGIVASAVATLRPLVRLVFGGSSSSSLSSPRHSYPSRSFHYSWRRSGTVAVQHRRTRSGEGPEQQQRQQGYYRMASWRKDSDGESEPKMPERVRARERRVREAN</sequence>
<proteinExistence type="predicted"/>
<comment type="caution">
    <text evidence="1">The sequence shown here is derived from an EMBL/GenBank/DDBJ whole genome shotgun (WGS) entry which is preliminary data.</text>
</comment>
<name>A0ACB9ZDQ6_9PEZI</name>
<dbReference type="Proteomes" id="UP001497700">
    <property type="component" value="Unassembled WGS sequence"/>
</dbReference>
<evidence type="ECO:0000313" key="2">
    <source>
        <dbReference type="Proteomes" id="UP001497700"/>
    </source>
</evidence>
<reference evidence="1 2" key="1">
    <citation type="journal article" date="2022" name="New Phytol.">
        <title>Ecological generalism drives hyperdiversity of secondary metabolite gene clusters in xylarialean endophytes.</title>
        <authorList>
            <person name="Franco M.E.E."/>
            <person name="Wisecaver J.H."/>
            <person name="Arnold A.E."/>
            <person name="Ju Y.M."/>
            <person name="Slot J.C."/>
            <person name="Ahrendt S."/>
            <person name="Moore L.P."/>
            <person name="Eastman K.E."/>
            <person name="Scott K."/>
            <person name="Konkel Z."/>
            <person name="Mondo S.J."/>
            <person name="Kuo A."/>
            <person name="Hayes R.D."/>
            <person name="Haridas S."/>
            <person name="Andreopoulos B."/>
            <person name="Riley R."/>
            <person name="LaButti K."/>
            <person name="Pangilinan J."/>
            <person name="Lipzen A."/>
            <person name="Amirebrahimi M."/>
            <person name="Yan J."/>
            <person name="Adam C."/>
            <person name="Keymanesh K."/>
            <person name="Ng V."/>
            <person name="Louie K."/>
            <person name="Northen T."/>
            <person name="Drula E."/>
            <person name="Henrissat B."/>
            <person name="Hsieh H.M."/>
            <person name="Youens-Clark K."/>
            <person name="Lutzoni F."/>
            <person name="Miadlikowska J."/>
            <person name="Eastwood D.C."/>
            <person name="Hamelin R.C."/>
            <person name="Grigoriev I.V."/>
            <person name="U'Ren J.M."/>
        </authorList>
    </citation>
    <scope>NUCLEOTIDE SEQUENCE [LARGE SCALE GENOMIC DNA]</scope>
    <source>
        <strain evidence="1 2">CBS 119005</strain>
    </source>
</reference>
<evidence type="ECO:0000313" key="1">
    <source>
        <dbReference type="EMBL" id="KAI4869507.1"/>
    </source>
</evidence>
<organism evidence="1 2">
    <name type="scientific">Hypoxylon rubiginosum</name>
    <dbReference type="NCBI Taxonomy" id="110542"/>
    <lineage>
        <taxon>Eukaryota</taxon>
        <taxon>Fungi</taxon>
        <taxon>Dikarya</taxon>
        <taxon>Ascomycota</taxon>
        <taxon>Pezizomycotina</taxon>
        <taxon>Sordariomycetes</taxon>
        <taxon>Xylariomycetidae</taxon>
        <taxon>Xylariales</taxon>
        <taxon>Hypoxylaceae</taxon>
        <taxon>Hypoxylon</taxon>
    </lineage>
</organism>
<accession>A0ACB9ZDQ6</accession>
<keyword evidence="2" id="KW-1185">Reference proteome</keyword>
<protein>
    <submittedName>
        <fullName evidence="1">Uncharacterized protein</fullName>
    </submittedName>
</protein>
<gene>
    <name evidence="1" type="ORF">F4820DRAFT_463435</name>
</gene>
<dbReference type="EMBL" id="MU393430">
    <property type="protein sequence ID" value="KAI4869507.1"/>
    <property type="molecule type" value="Genomic_DNA"/>
</dbReference>